<name>A0A0J7J1G8_9FLAO</name>
<comment type="caution">
    <text evidence="1">The sequence shown here is derived from an EMBL/GenBank/DDBJ whole genome shotgun (WGS) entry which is preliminary data.</text>
</comment>
<keyword evidence="2" id="KW-1185">Reference proteome</keyword>
<dbReference type="OrthoDB" id="1259979at2"/>
<proteinExistence type="predicted"/>
<dbReference type="EMBL" id="LFNG01000005">
    <property type="protein sequence ID" value="KMQ71909.1"/>
    <property type="molecule type" value="Genomic_DNA"/>
</dbReference>
<gene>
    <name evidence="1" type="ORF">ACM44_04540</name>
</gene>
<evidence type="ECO:0000313" key="1">
    <source>
        <dbReference type="EMBL" id="KMQ71909.1"/>
    </source>
</evidence>
<dbReference type="PATRIC" id="fig|1304281.5.peg.979"/>
<dbReference type="RefSeq" id="WP_048498875.1">
    <property type="nucleotide sequence ID" value="NZ_LFNG01000005.1"/>
</dbReference>
<dbReference type="Proteomes" id="UP000035900">
    <property type="component" value="Unassembled WGS sequence"/>
</dbReference>
<organism evidence="1 2">
    <name type="scientific">Chryseobacterium koreense CCUG 49689</name>
    <dbReference type="NCBI Taxonomy" id="1304281"/>
    <lineage>
        <taxon>Bacteria</taxon>
        <taxon>Pseudomonadati</taxon>
        <taxon>Bacteroidota</taxon>
        <taxon>Flavobacteriia</taxon>
        <taxon>Flavobacteriales</taxon>
        <taxon>Weeksellaceae</taxon>
        <taxon>Chryseobacterium group</taxon>
        <taxon>Chryseobacterium</taxon>
    </lineage>
</organism>
<reference evidence="1 2" key="1">
    <citation type="journal article" date="2004" name="Int. J. Syst. Evol. Microbiol.">
        <title>Kaistella koreensis gen. nov., sp. nov., a novel member of the Chryseobacterium-Bergeyella-Riemerella branch.</title>
        <authorList>
            <person name="Kim M.K."/>
            <person name="Im W.T."/>
            <person name="Shin Y.K."/>
            <person name="Lim J.H."/>
            <person name="Kim S.H."/>
            <person name="Lee B.C."/>
            <person name="Park M.Y."/>
            <person name="Lee K.Y."/>
            <person name="Lee S.T."/>
        </authorList>
    </citation>
    <scope>NUCLEOTIDE SEQUENCE [LARGE SCALE GENOMIC DNA]</scope>
    <source>
        <strain evidence="1 2">CCUG 49689</strain>
    </source>
</reference>
<accession>A0A0J7J1G8</accession>
<dbReference type="AlphaFoldDB" id="A0A0J7J1G8"/>
<protein>
    <submittedName>
        <fullName evidence="1">Uncharacterized protein</fullName>
    </submittedName>
</protein>
<dbReference type="STRING" id="1304281.ACM44_04540"/>
<evidence type="ECO:0000313" key="2">
    <source>
        <dbReference type="Proteomes" id="UP000035900"/>
    </source>
</evidence>
<sequence>MTSIITGLFESQSQSRKISEDLEHAGFKDSNYIMYLHDHKVPKEVKTSIWNYFFGDHAEVEEEHLVISVRVKTPEQIESVNKIWSENGVIQQNYYENVKFGAAKSLDCLKRLVALRAKAQIYQAPEIKIHENPEGINSEVVF</sequence>